<organism evidence="1 2">
    <name type="scientific">Flagellimonas oceani</name>
    <dbReference type="NCBI Taxonomy" id="2698672"/>
    <lineage>
        <taxon>Bacteria</taxon>
        <taxon>Pseudomonadati</taxon>
        <taxon>Bacteroidota</taxon>
        <taxon>Flavobacteriia</taxon>
        <taxon>Flavobacteriales</taxon>
        <taxon>Flavobacteriaceae</taxon>
        <taxon>Flagellimonas</taxon>
    </lineage>
</organism>
<dbReference type="EMBL" id="CP049616">
    <property type="protein sequence ID" value="QII45477.1"/>
    <property type="molecule type" value="Genomic_DNA"/>
</dbReference>
<evidence type="ECO:0000313" key="2">
    <source>
        <dbReference type="Proteomes" id="UP000502928"/>
    </source>
</evidence>
<proteinExistence type="predicted"/>
<dbReference type="RefSeq" id="WP_166248883.1">
    <property type="nucleotide sequence ID" value="NZ_CP049616.1"/>
</dbReference>
<dbReference type="AlphaFoldDB" id="A0A6G7J4V5"/>
<accession>A0A6G7J4V5</accession>
<gene>
    <name evidence="1" type="ORF">GVT53_12570</name>
</gene>
<sequence>MVSDLQKIKQYAYDLSEERHFRGVLGLYDEFLASGVEITDYEIVAKGKFVKNLLQSSEQEYLYHKYMRKIRVSVCSVAIKKFGVSGD</sequence>
<name>A0A6G7J4V5_9FLAO</name>
<dbReference type="Proteomes" id="UP000502928">
    <property type="component" value="Chromosome"/>
</dbReference>
<keyword evidence="2" id="KW-1185">Reference proteome</keyword>
<reference evidence="1 2" key="1">
    <citation type="submission" date="2020-02" db="EMBL/GenBank/DDBJ databases">
        <title>Complete genome of Muricauda sp. 501str8.</title>
        <authorList>
            <person name="Dong B."/>
            <person name="Zhu S."/>
            <person name="Yang J."/>
            <person name="Chen J."/>
        </authorList>
    </citation>
    <scope>NUCLEOTIDE SEQUENCE [LARGE SCALE GENOMIC DNA]</scope>
    <source>
        <strain evidence="1 2">501str8</strain>
    </source>
</reference>
<evidence type="ECO:0000313" key="1">
    <source>
        <dbReference type="EMBL" id="QII45477.1"/>
    </source>
</evidence>
<dbReference type="KEGG" id="mut:GVT53_12570"/>
<protein>
    <submittedName>
        <fullName evidence="1">Uncharacterized protein</fullName>
    </submittedName>
</protein>